<protein>
    <submittedName>
        <fullName evidence="2">Uncharacterized protein</fullName>
    </submittedName>
</protein>
<proteinExistence type="predicted"/>
<sequence length="238" mass="26913">MGRHGVTHKTLAMYAIGNGRCYRYQSIKGLELNGKALSENASFSVKKGVGLLFVENFCLKPLQKKELLLLPFITEMFIGKKIPPRKGSPSPRFFLSPFFFSRLEIKHWTERETTWAMEASKKKQKAITSFFSKHGTNAPPKPKSEGKTSTSETNLFNERERLLLPSSSSSEAEMETDSPSQSDDKSEIPIKPASKVDETDYNNSKSKWPCICTREMWDSKKVAFPWLDCQNGKLGCTI</sequence>
<gene>
    <name evidence="2" type="ORF">AVEN_25786_1</name>
</gene>
<dbReference type="Proteomes" id="UP000499080">
    <property type="component" value="Unassembled WGS sequence"/>
</dbReference>
<organism evidence="2 3">
    <name type="scientific">Araneus ventricosus</name>
    <name type="common">Orbweaver spider</name>
    <name type="synonym">Epeira ventricosa</name>
    <dbReference type="NCBI Taxonomy" id="182803"/>
    <lineage>
        <taxon>Eukaryota</taxon>
        <taxon>Metazoa</taxon>
        <taxon>Ecdysozoa</taxon>
        <taxon>Arthropoda</taxon>
        <taxon>Chelicerata</taxon>
        <taxon>Arachnida</taxon>
        <taxon>Araneae</taxon>
        <taxon>Araneomorphae</taxon>
        <taxon>Entelegynae</taxon>
        <taxon>Araneoidea</taxon>
        <taxon>Araneidae</taxon>
        <taxon>Araneus</taxon>
    </lineage>
</organism>
<comment type="caution">
    <text evidence="2">The sequence shown here is derived from an EMBL/GenBank/DDBJ whole genome shotgun (WGS) entry which is preliminary data.</text>
</comment>
<keyword evidence="3" id="KW-1185">Reference proteome</keyword>
<dbReference type="EMBL" id="BGPR01097081">
    <property type="protein sequence ID" value="GBM44241.1"/>
    <property type="molecule type" value="Genomic_DNA"/>
</dbReference>
<feature type="compositionally biased region" description="Polar residues" evidence="1">
    <location>
        <begin position="147"/>
        <end position="156"/>
    </location>
</feature>
<dbReference type="AlphaFoldDB" id="A0A4Y2FSV6"/>
<feature type="region of interest" description="Disordered" evidence="1">
    <location>
        <begin position="131"/>
        <end position="205"/>
    </location>
</feature>
<reference evidence="2 3" key="1">
    <citation type="journal article" date="2019" name="Sci. Rep.">
        <title>Orb-weaving spider Araneus ventricosus genome elucidates the spidroin gene catalogue.</title>
        <authorList>
            <person name="Kono N."/>
            <person name="Nakamura H."/>
            <person name="Ohtoshi R."/>
            <person name="Moran D.A.P."/>
            <person name="Shinohara A."/>
            <person name="Yoshida Y."/>
            <person name="Fujiwara M."/>
            <person name="Mori M."/>
            <person name="Tomita M."/>
            <person name="Arakawa K."/>
        </authorList>
    </citation>
    <scope>NUCLEOTIDE SEQUENCE [LARGE SCALE GENOMIC DNA]</scope>
</reference>
<evidence type="ECO:0000256" key="1">
    <source>
        <dbReference type="SAM" id="MobiDB-lite"/>
    </source>
</evidence>
<evidence type="ECO:0000313" key="3">
    <source>
        <dbReference type="Proteomes" id="UP000499080"/>
    </source>
</evidence>
<evidence type="ECO:0000313" key="2">
    <source>
        <dbReference type="EMBL" id="GBM44241.1"/>
    </source>
</evidence>
<accession>A0A4Y2FSV6</accession>
<feature type="compositionally biased region" description="Basic and acidic residues" evidence="1">
    <location>
        <begin position="182"/>
        <end position="198"/>
    </location>
</feature>
<name>A0A4Y2FSV6_ARAVE</name>